<dbReference type="InterPro" id="IPR001452">
    <property type="entry name" value="SH3_domain"/>
</dbReference>
<accession>A0A8S3ZMZ7</accession>
<evidence type="ECO:0000313" key="4">
    <source>
        <dbReference type="EMBL" id="CAG5129125.1"/>
    </source>
</evidence>
<dbReference type="SMART" id="SM00326">
    <property type="entry name" value="SH3"/>
    <property type="match status" value="1"/>
</dbReference>
<evidence type="ECO:0000256" key="2">
    <source>
        <dbReference type="PROSITE-ProRule" id="PRU00192"/>
    </source>
</evidence>
<evidence type="ECO:0000313" key="5">
    <source>
        <dbReference type="Proteomes" id="UP000678393"/>
    </source>
</evidence>
<reference evidence="4" key="1">
    <citation type="submission" date="2021-04" db="EMBL/GenBank/DDBJ databases">
        <authorList>
            <consortium name="Molecular Ecology Group"/>
        </authorList>
    </citation>
    <scope>NUCLEOTIDE SEQUENCE</scope>
</reference>
<dbReference type="PROSITE" id="PS50002">
    <property type="entry name" value="SH3"/>
    <property type="match status" value="1"/>
</dbReference>
<organism evidence="4 5">
    <name type="scientific">Candidula unifasciata</name>
    <dbReference type="NCBI Taxonomy" id="100452"/>
    <lineage>
        <taxon>Eukaryota</taxon>
        <taxon>Metazoa</taxon>
        <taxon>Spiralia</taxon>
        <taxon>Lophotrochozoa</taxon>
        <taxon>Mollusca</taxon>
        <taxon>Gastropoda</taxon>
        <taxon>Heterobranchia</taxon>
        <taxon>Euthyneura</taxon>
        <taxon>Panpulmonata</taxon>
        <taxon>Eupulmonata</taxon>
        <taxon>Stylommatophora</taxon>
        <taxon>Helicina</taxon>
        <taxon>Helicoidea</taxon>
        <taxon>Geomitridae</taxon>
        <taxon>Candidula</taxon>
    </lineage>
</organism>
<keyword evidence="1 2" id="KW-0728">SH3 domain</keyword>
<gene>
    <name evidence="4" type="ORF">CUNI_LOCUS14683</name>
</gene>
<proteinExistence type="predicted"/>
<dbReference type="SUPFAM" id="SSF50044">
    <property type="entry name" value="SH3-domain"/>
    <property type="match status" value="1"/>
</dbReference>
<evidence type="ECO:0000256" key="1">
    <source>
        <dbReference type="ARBA" id="ARBA00022443"/>
    </source>
</evidence>
<sequence length="94" mass="10417">MTVQVGDYVKASFDFSSDEVSDLSLSYGDLVRITDILDTNWASGEKIGLNCQSGNFPLAYVERVTIPSTHVGQKIFLALQDFPAEQNDDLEIKK</sequence>
<dbReference type="Proteomes" id="UP000678393">
    <property type="component" value="Unassembled WGS sequence"/>
</dbReference>
<name>A0A8S3ZMZ7_9EUPU</name>
<feature type="non-terminal residue" evidence="4">
    <location>
        <position position="94"/>
    </location>
</feature>
<dbReference type="AlphaFoldDB" id="A0A8S3ZMZ7"/>
<protein>
    <recommendedName>
        <fullName evidence="3">SH3 domain-containing protein</fullName>
    </recommendedName>
</protein>
<comment type="caution">
    <text evidence="4">The sequence shown here is derived from an EMBL/GenBank/DDBJ whole genome shotgun (WGS) entry which is preliminary data.</text>
</comment>
<evidence type="ECO:0000259" key="3">
    <source>
        <dbReference type="PROSITE" id="PS50002"/>
    </source>
</evidence>
<dbReference type="Gene3D" id="2.30.30.40">
    <property type="entry name" value="SH3 Domains"/>
    <property type="match status" value="1"/>
</dbReference>
<keyword evidence="5" id="KW-1185">Reference proteome</keyword>
<dbReference type="OrthoDB" id="6244550at2759"/>
<dbReference type="EMBL" id="CAJHNH020003360">
    <property type="protein sequence ID" value="CAG5129125.1"/>
    <property type="molecule type" value="Genomic_DNA"/>
</dbReference>
<dbReference type="InterPro" id="IPR036028">
    <property type="entry name" value="SH3-like_dom_sf"/>
</dbReference>
<feature type="domain" description="SH3" evidence="3">
    <location>
        <begin position="4"/>
        <end position="66"/>
    </location>
</feature>